<dbReference type="STRING" id="56857.A0A200R2X4"/>
<comment type="caution">
    <text evidence="1">The sequence shown here is derived from an EMBL/GenBank/DDBJ whole genome shotgun (WGS) entry which is preliminary data.</text>
</comment>
<accession>A0A200R2X4</accession>
<gene>
    <name evidence="1" type="ORF">BVC80_9047g17</name>
</gene>
<dbReference type="AlphaFoldDB" id="A0A200R2X4"/>
<protein>
    <recommendedName>
        <fullName evidence="3">Late embryogenesis abundant protein</fullName>
    </recommendedName>
</protein>
<evidence type="ECO:0000313" key="1">
    <source>
        <dbReference type="EMBL" id="OVA17067.1"/>
    </source>
</evidence>
<dbReference type="Proteomes" id="UP000195402">
    <property type="component" value="Unassembled WGS sequence"/>
</dbReference>
<dbReference type="EMBL" id="MVGT01000454">
    <property type="protein sequence ID" value="OVA17067.1"/>
    <property type="molecule type" value="Genomic_DNA"/>
</dbReference>
<name>A0A200R2X4_MACCD</name>
<sequence length="119" mass="13863">MSRFGSAKTKALLFRSCREAKKKGERTSFRNVMAIDQMNEIFRDNSIKDNDDDEEEKKVNMSWWIPHPRTGIYYPKGHEWVMEDLPDGAASFRQTYWLRNAEGVDKPSPDANSLDHPIL</sequence>
<proteinExistence type="predicted"/>
<keyword evidence="2" id="KW-1185">Reference proteome</keyword>
<organism evidence="1 2">
    <name type="scientific">Macleaya cordata</name>
    <name type="common">Five-seeded plume-poppy</name>
    <name type="synonym">Bocconia cordata</name>
    <dbReference type="NCBI Taxonomy" id="56857"/>
    <lineage>
        <taxon>Eukaryota</taxon>
        <taxon>Viridiplantae</taxon>
        <taxon>Streptophyta</taxon>
        <taxon>Embryophyta</taxon>
        <taxon>Tracheophyta</taxon>
        <taxon>Spermatophyta</taxon>
        <taxon>Magnoliopsida</taxon>
        <taxon>Ranunculales</taxon>
        <taxon>Papaveraceae</taxon>
        <taxon>Papaveroideae</taxon>
        <taxon>Macleaya</taxon>
    </lineage>
</organism>
<dbReference type="OrthoDB" id="1930788at2759"/>
<dbReference type="PANTHER" id="PTHR35109">
    <property type="entry name" value="GLUTAMATE RACEMASE"/>
    <property type="match status" value="1"/>
</dbReference>
<dbReference type="InParanoid" id="A0A200R2X4"/>
<evidence type="ECO:0008006" key="3">
    <source>
        <dbReference type="Google" id="ProtNLM"/>
    </source>
</evidence>
<reference evidence="1 2" key="1">
    <citation type="journal article" date="2017" name="Mol. Plant">
        <title>The Genome of Medicinal Plant Macleaya cordata Provides New Insights into Benzylisoquinoline Alkaloids Metabolism.</title>
        <authorList>
            <person name="Liu X."/>
            <person name="Liu Y."/>
            <person name="Huang P."/>
            <person name="Ma Y."/>
            <person name="Qing Z."/>
            <person name="Tang Q."/>
            <person name="Cao H."/>
            <person name="Cheng P."/>
            <person name="Zheng Y."/>
            <person name="Yuan Z."/>
            <person name="Zhou Y."/>
            <person name="Liu J."/>
            <person name="Tang Z."/>
            <person name="Zhuo Y."/>
            <person name="Zhang Y."/>
            <person name="Yu L."/>
            <person name="Huang J."/>
            <person name="Yang P."/>
            <person name="Peng Q."/>
            <person name="Zhang J."/>
            <person name="Jiang W."/>
            <person name="Zhang Z."/>
            <person name="Lin K."/>
            <person name="Ro D.K."/>
            <person name="Chen X."/>
            <person name="Xiong X."/>
            <person name="Shang Y."/>
            <person name="Huang S."/>
            <person name="Zeng J."/>
        </authorList>
    </citation>
    <scope>NUCLEOTIDE SEQUENCE [LARGE SCALE GENOMIC DNA]</scope>
    <source>
        <strain evidence="2">cv. BLH2017</strain>
        <tissue evidence="1">Root</tissue>
    </source>
</reference>
<dbReference type="OMA" id="YPIGHEQ"/>
<dbReference type="PANTHER" id="PTHR35109:SF1">
    <property type="entry name" value="GLUTAMATE RACEMASE"/>
    <property type="match status" value="1"/>
</dbReference>
<evidence type="ECO:0000313" key="2">
    <source>
        <dbReference type="Proteomes" id="UP000195402"/>
    </source>
</evidence>